<dbReference type="Gene3D" id="1.10.287.470">
    <property type="entry name" value="Helix hairpin bin"/>
    <property type="match status" value="1"/>
</dbReference>
<proteinExistence type="predicted"/>
<dbReference type="EMBL" id="UINC01001003">
    <property type="protein sequence ID" value="SUZ67096.1"/>
    <property type="molecule type" value="Genomic_DNA"/>
</dbReference>
<dbReference type="Pfam" id="PF25967">
    <property type="entry name" value="RND-MFP_C"/>
    <property type="match status" value="1"/>
</dbReference>
<dbReference type="NCBIfam" id="TIGR01730">
    <property type="entry name" value="RND_mfp"/>
    <property type="match status" value="1"/>
</dbReference>
<comment type="subcellular location">
    <subcellularLocation>
        <location evidence="1">Cell envelope</location>
    </subcellularLocation>
</comment>
<dbReference type="InterPro" id="IPR058625">
    <property type="entry name" value="MdtA-like_BSH"/>
</dbReference>
<dbReference type="GO" id="GO:0015562">
    <property type="term" value="F:efflux transmembrane transporter activity"/>
    <property type="evidence" value="ECO:0007669"/>
    <property type="project" value="TreeGrafter"/>
</dbReference>
<gene>
    <name evidence="7" type="ORF">METZ01_LOCUS19950</name>
</gene>
<name>A0A381PJA3_9ZZZZ</name>
<feature type="region of interest" description="Disordered" evidence="3">
    <location>
        <begin position="298"/>
        <end position="341"/>
    </location>
</feature>
<dbReference type="Pfam" id="PF25917">
    <property type="entry name" value="BSH_RND"/>
    <property type="match status" value="1"/>
</dbReference>
<dbReference type="Pfam" id="PF25990">
    <property type="entry name" value="Beta-barrel_YknX"/>
    <property type="match status" value="1"/>
</dbReference>
<dbReference type="PANTHER" id="PTHR30469">
    <property type="entry name" value="MULTIDRUG RESISTANCE PROTEIN MDTA"/>
    <property type="match status" value="1"/>
</dbReference>
<dbReference type="PANTHER" id="PTHR30469:SF33">
    <property type="entry name" value="SLR1207 PROTEIN"/>
    <property type="match status" value="1"/>
</dbReference>
<feature type="domain" description="YknX-like beta-barrel" evidence="6">
    <location>
        <begin position="207"/>
        <end position="286"/>
    </location>
</feature>
<feature type="domain" description="Multidrug resistance protein MdtA-like C-terminal permuted SH3" evidence="5">
    <location>
        <begin position="341"/>
        <end position="387"/>
    </location>
</feature>
<feature type="domain" description="Multidrug resistance protein MdtA-like barrel-sandwich hybrid" evidence="4">
    <location>
        <begin position="68"/>
        <end position="198"/>
    </location>
</feature>
<dbReference type="Gene3D" id="2.40.50.100">
    <property type="match status" value="1"/>
</dbReference>
<dbReference type="InterPro" id="IPR006143">
    <property type="entry name" value="RND_pump_MFP"/>
</dbReference>
<keyword evidence="2" id="KW-0813">Transport</keyword>
<dbReference type="SUPFAM" id="SSF111369">
    <property type="entry name" value="HlyD-like secretion proteins"/>
    <property type="match status" value="1"/>
</dbReference>
<protein>
    <submittedName>
        <fullName evidence="7">Uncharacterized protein</fullName>
    </submittedName>
</protein>
<dbReference type="Gene3D" id="2.40.420.20">
    <property type="match status" value="1"/>
</dbReference>
<evidence type="ECO:0000256" key="1">
    <source>
        <dbReference type="ARBA" id="ARBA00004196"/>
    </source>
</evidence>
<evidence type="ECO:0000259" key="4">
    <source>
        <dbReference type="Pfam" id="PF25917"/>
    </source>
</evidence>
<reference evidence="7" key="1">
    <citation type="submission" date="2018-05" db="EMBL/GenBank/DDBJ databases">
        <authorList>
            <person name="Lanie J.A."/>
            <person name="Ng W.-L."/>
            <person name="Kazmierczak K.M."/>
            <person name="Andrzejewski T.M."/>
            <person name="Davidsen T.M."/>
            <person name="Wayne K.J."/>
            <person name="Tettelin H."/>
            <person name="Glass J.I."/>
            <person name="Rusch D."/>
            <person name="Podicherti R."/>
            <person name="Tsui H.-C.T."/>
            <person name="Winkler M.E."/>
        </authorList>
    </citation>
    <scope>NUCLEOTIDE SEQUENCE</scope>
</reference>
<dbReference type="AlphaFoldDB" id="A0A381PJA3"/>
<evidence type="ECO:0000259" key="5">
    <source>
        <dbReference type="Pfam" id="PF25967"/>
    </source>
</evidence>
<sequence length="418" mass="45485">VKKKLIAGLVVLIGIVLYLNPFSSNGDGSIEVSTMKMGRKDLSSKVVADGELQPEIEIKLSANNTTYITDISVKEGDFVKKGDFLMALDDRQQRAATEASRASVKATSVQLDQRKAQKSRQEELYKQGLISDQEMETTNSSYASALSSYNQAKARLIQDEDALQKLKLVAPQDGTITYLTGEVGDLAQGGMFNPQVLIKLSDLSKMEVLVNVNENDITDVSLNDYALVEVDAYQDRKFKGVVKEVAYAASTSSGGSQQQVTNFQVKVQMLEVADGMRPGMSAAVDIITENREQVLTIPIQSLTSPRQAPDGESKKKSSGFSVSVEAGDRKGQWGNRSQKSGNKGRNVVFVVKGNTVEQRFVETGIVGDVDYEIISGLEEGEKIVVGGFVAISRDLYDGAKITVKEKSNNNSRSSRKRG</sequence>
<dbReference type="GO" id="GO:1990281">
    <property type="term" value="C:efflux pump complex"/>
    <property type="evidence" value="ECO:0007669"/>
    <property type="project" value="TreeGrafter"/>
</dbReference>
<organism evidence="7">
    <name type="scientific">marine metagenome</name>
    <dbReference type="NCBI Taxonomy" id="408172"/>
    <lineage>
        <taxon>unclassified sequences</taxon>
        <taxon>metagenomes</taxon>
        <taxon>ecological metagenomes</taxon>
    </lineage>
</organism>
<accession>A0A381PJA3</accession>
<dbReference type="Gene3D" id="2.40.30.170">
    <property type="match status" value="1"/>
</dbReference>
<dbReference type="InterPro" id="IPR058636">
    <property type="entry name" value="Beta-barrel_YknX"/>
</dbReference>
<dbReference type="InterPro" id="IPR058627">
    <property type="entry name" value="MdtA-like_C"/>
</dbReference>
<evidence type="ECO:0000256" key="3">
    <source>
        <dbReference type="SAM" id="MobiDB-lite"/>
    </source>
</evidence>
<evidence type="ECO:0000313" key="7">
    <source>
        <dbReference type="EMBL" id="SUZ67096.1"/>
    </source>
</evidence>
<evidence type="ECO:0000259" key="6">
    <source>
        <dbReference type="Pfam" id="PF25990"/>
    </source>
</evidence>
<feature type="non-terminal residue" evidence="7">
    <location>
        <position position="1"/>
    </location>
</feature>
<evidence type="ECO:0000256" key="2">
    <source>
        <dbReference type="ARBA" id="ARBA00022448"/>
    </source>
</evidence>